<sequence>MTGELGQMEALTSRLRGLFASFMGNISPVKRGSTTVDLFQQMAEAAQFELSLSKSLGWRVSLGKTLVKV</sequence>
<proteinExistence type="predicted"/>
<reference evidence="1" key="1">
    <citation type="submission" date="2022-02" db="EMBL/GenBank/DDBJ databases">
        <authorList>
            <person name="Henning P.M."/>
            <person name="McCubbin A.G."/>
            <person name="Shore J.S."/>
        </authorList>
    </citation>
    <scope>NUCLEOTIDE SEQUENCE</scope>
    <source>
        <strain evidence="1">F60SS</strain>
        <tissue evidence="1">Leaves</tissue>
    </source>
</reference>
<evidence type="ECO:0000313" key="1">
    <source>
        <dbReference type="EMBL" id="KAJ4832147.1"/>
    </source>
</evidence>
<dbReference type="EMBL" id="JAKUCV010005187">
    <property type="protein sequence ID" value="KAJ4832147.1"/>
    <property type="molecule type" value="Genomic_DNA"/>
</dbReference>
<dbReference type="Proteomes" id="UP001141552">
    <property type="component" value="Unassembled WGS sequence"/>
</dbReference>
<comment type="caution">
    <text evidence="1">The sequence shown here is derived from an EMBL/GenBank/DDBJ whole genome shotgun (WGS) entry which is preliminary data.</text>
</comment>
<dbReference type="AlphaFoldDB" id="A0A9Q0FKN6"/>
<protein>
    <submittedName>
        <fullName evidence="1">Uncharacterized protein</fullName>
    </submittedName>
</protein>
<name>A0A9Q0FKN6_9ROSI</name>
<evidence type="ECO:0000313" key="2">
    <source>
        <dbReference type="Proteomes" id="UP001141552"/>
    </source>
</evidence>
<gene>
    <name evidence="1" type="ORF">Tsubulata_015983</name>
</gene>
<reference evidence="1" key="2">
    <citation type="journal article" date="2023" name="Plants (Basel)">
        <title>Annotation of the Turnera subulata (Passifloraceae) Draft Genome Reveals the S-Locus Evolved after the Divergence of Turneroideae from Passifloroideae in a Stepwise Manner.</title>
        <authorList>
            <person name="Henning P.M."/>
            <person name="Roalson E.H."/>
            <person name="Mir W."/>
            <person name="McCubbin A.G."/>
            <person name="Shore J.S."/>
        </authorList>
    </citation>
    <scope>NUCLEOTIDE SEQUENCE</scope>
    <source>
        <strain evidence="1">F60SS</strain>
    </source>
</reference>
<keyword evidence="2" id="KW-1185">Reference proteome</keyword>
<accession>A0A9Q0FKN6</accession>
<organism evidence="1 2">
    <name type="scientific">Turnera subulata</name>
    <dbReference type="NCBI Taxonomy" id="218843"/>
    <lineage>
        <taxon>Eukaryota</taxon>
        <taxon>Viridiplantae</taxon>
        <taxon>Streptophyta</taxon>
        <taxon>Embryophyta</taxon>
        <taxon>Tracheophyta</taxon>
        <taxon>Spermatophyta</taxon>
        <taxon>Magnoliopsida</taxon>
        <taxon>eudicotyledons</taxon>
        <taxon>Gunneridae</taxon>
        <taxon>Pentapetalae</taxon>
        <taxon>rosids</taxon>
        <taxon>fabids</taxon>
        <taxon>Malpighiales</taxon>
        <taxon>Passifloraceae</taxon>
        <taxon>Turnera</taxon>
    </lineage>
</organism>